<keyword evidence="2" id="KW-1185">Reference proteome</keyword>
<dbReference type="EMBL" id="AF222894">
    <property type="protein sequence ID" value="AAF30916.1"/>
    <property type="molecule type" value="Genomic_DNA"/>
</dbReference>
<sequence>MKKKVIKMINNSPNINYYLQDKKYIPKYAYYVNKKQKPIELFARYKGRPALFIRENTMINTSLNSNVLNLDFEFEVAGDFKLPINYFFMDIKSDIGEFRNLEVYETKHSLYEIGGVIYDLYTYKTNLKINLNQAGFVNKNTLSKKINFAFFLRINDDKRIHEQINYTCEKSLFFEAVQKEFQDLNFDYFYKNTFLLNKHEKVNPTNFWETIPLFWIQDKELDNEIKIKNNKRYIFNTKFSLNDDNSWNNRPTKETFELIKYSLEYVNLAKENKKIEWIEDYQNINITYDYYQRPIDFLLKMKTKFLYDFKNDQLSINNNYGFNGIWLPNKQIAKLKITVINNYLTPQKFVINQLINIENDFNSINKQKISVQKAIIENYENFKSLEN</sequence>
<evidence type="ECO:0000313" key="2">
    <source>
        <dbReference type="Proteomes" id="UP000000423"/>
    </source>
</evidence>
<accession>Q9PPY6</accession>
<name>Q9PPY6_UREPA</name>
<gene>
    <name evidence="1" type="ordered locus">UU504</name>
</gene>
<organism evidence="1 2">
    <name type="scientific">Ureaplasma parvum serovar 3 (strain ATCC 700970)</name>
    <dbReference type="NCBI Taxonomy" id="273119"/>
    <lineage>
        <taxon>Bacteria</taxon>
        <taxon>Bacillati</taxon>
        <taxon>Mycoplasmatota</taxon>
        <taxon>Mycoplasmoidales</taxon>
        <taxon>Mycoplasmoidaceae</taxon>
        <taxon>Ureaplasma</taxon>
    </lineage>
</organism>
<proteinExistence type="predicted"/>
<dbReference type="AlphaFoldDB" id="Q9PPY6"/>
<protein>
    <submittedName>
        <fullName evidence="1">Unique hypothetical</fullName>
    </submittedName>
</protein>
<dbReference type="EnsemblBacteria" id="AAF30916">
    <property type="protein sequence ID" value="AAF30916"/>
    <property type="gene ID" value="UU504"/>
</dbReference>
<dbReference type="HOGENOM" id="CLU_729460_0_0_14"/>
<dbReference type="STRING" id="273119.UU504"/>
<reference evidence="1 2" key="1">
    <citation type="journal article" date="2000" name="Nature">
        <title>The complete sequence of the mucosal pathogen Ureaplasma urealyticum.</title>
        <authorList>
            <person name="Glass J.I."/>
            <person name="Lefkowitz E.J."/>
            <person name="Glass J.S."/>
            <person name="Heiner C.R."/>
            <person name="Chen E.Y."/>
            <person name="Cassell G.H."/>
        </authorList>
    </citation>
    <scope>NUCLEOTIDE SEQUENCE [LARGE SCALE GENOMIC DNA]</scope>
    <source>
        <strain evidence="1 2">ATCC 700970</strain>
    </source>
</reference>
<dbReference type="Proteomes" id="UP000000423">
    <property type="component" value="Chromosome"/>
</dbReference>
<evidence type="ECO:0000313" key="1">
    <source>
        <dbReference type="EMBL" id="AAF30916.1"/>
    </source>
</evidence>
<dbReference type="KEGG" id="uur:UU504"/>